<name>A0AC34QSI0_9BILA</name>
<proteinExistence type="predicted"/>
<dbReference type="WBParaSite" id="JU765_v2.g19071.t2">
    <property type="protein sequence ID" value="JU765_v2.g19071.t2"/>
    <property type="gene ID" value="JU765_v2.g19071"/>
</dbReference>
<evidence type="ECO:0000313" key="1">
    <source>
        <dbReference type="Proteomes" id="UP000887576"/>
    </source>
</evidence>
<protein>
    <submittedName>
        <fullName evidence="2">p-glycoprotein</fullName>
    </submittedName>
</protein>
<reference evidence="2" key="1">
    <citation type="submission" date="2022-11" db="UniProtKB">
        <authorList>
            <consortium name="WormBaseParasite"/>
        </authorList>
    </citation>
    <scope>IDENTIFICATION</scope>
</reference>
<dbReference type="Proteomes" id="UP000887576">
    <property type="component" value="Unplaced"/>
</dbReference>
<sequence length="1238" mass="136750">MLVSIVTGVGFPLMSIVIGNISDAFIKMTIKQTNGTEYTFPNNNTTIPYSDYYSNDDFKHDVMKNVYFYLIIGTAVLTSGFVQVSCFLVTGENIIHRTRKAFLKAIMRQDIPWFDKHNSGTLTTKLFDNLERVQEGTGDKVGLLVQLLSQFFSGFIIAFTYDWKLTLIMLSVSPFLIIAGAFMARMMASSAAKEAQLYSKAGSIAEQALTSIRTVVAFNGQVYECDRYDAALKQGKNTGIVKSFYIGCGLAATFFIMFSSYCLAFWIGTNFIANGTMKAQTVLTVFFSIMMSSMALGQAGQQFAVIGTAQGAAAAIYEIIDRKPEIDCYAEDGEKPSDIRGEIRVENLEFSYPTRRDIKILDGVSFDVKPGQTIALVGSSGCGKSTIVQLLLRYYNLDNGSITIDGHNITNLNVKYLRQLIGVVSQEPILFNCTIEENIRYGNDKISQSQMIAACRMANADNFIQQLPNGYKTIVGERGTQLSGGQKQRIAIARALVRNPRILLLDEATSALDAESESIVQQALDKAREGRTTLVIAHRLSTIRNADKIVAMKGGKIIETGTHDELMAKKGLYHELVSAQVFADLEDEKPNLGRQTSVVSARSRSDSVSSVKQTARRLSVTIDGVEDVTPVQDEKSVLKRLKQDLEAEGATESNLFKIVKQSRPEWPFLIIATVASLIQGLVFPMFSIFFSEIITVFSTTDMAKLKRDGHFWALMFLVLGGVQGVCLLTQAVLFGYSSERLTMRLRSKLFRNIMRMDIAFFDMPQHSSGKLSTRLATDCPNVKSAIDFRLGSVFSAFVSVGCGIGIGLYYGWQLALLMIALFPVVAIGRSLQFRYLRGKADQNAKDSENAGNLALEAIENIRTVQALTLQDKFNQIFADYLQGPHETSTRKHLLQGVTYGFSSSIMFYMNAANFGFGLFLILHEILTPMHVLRVLFAISFTGGSVGFAAAYFPEYNKAKIAAGLIFKMLSEKPAFDNFSTEGRKTPIKGSVDFKNIQFTYPQRKEIKVLKGLDIDVQPGQTLALVGPSGCGKSTVISLLERFYDPSAGKVLVDGEELQNYNIQHIRGSMALVSQEPILFDCSIRENILYGLDPSSASHEEMMRAAEKANIAKFVSNLPSGFETRVGEKGTQLSGGQKQRIAIARALVRNPKILLLDEATSALDTESEKIVQEALDRAREGRTCIVIAHRLSTVVNADCIAVVKDGVVLEKGTHPELIEKRGFYYRLTLKQNIQKTPNS</sequence>
<organism evidence="1 2">
    <name type="scientific">Panagrolaimus sp. JU765</name>
    <dbReference type="NCBI Taxonomy" id="591449"/>
    <lineage>
        <taxon>Eukaryota</taxon>
        <taxon>Metazoa</taxon>
        <taxon>Ecdysozoa</taxon>
        <taxon>Nematoda</taxon>
        <taxon>Chromadorea</taxon>
        <taxon>Rhabditida</taxon>
        <taxon>Tylenchina</taxon>
        <taxon>Panagrolaimomorpha</taxon>
        <taxon>Panagrolaimoidea</taxon>
        <taxon>Panagrolaimidae</taxon>
        <taxon>Panagrolaimus</taxon>
    </lineage>
</organism>
<evidence type="ECO:0000313" key="2">
    <source>
        <dbReference type="WBParaSite" id="JU765_v2.g19071.t2"/>
    </source>
</evidence>
<accession>A0AC34QSI0</accession>